<dbReference type="RefSeq" id="WP_047184373.1">
    <property type="nucleotide sequence ID" value="NZ_JARTGE010000023.1"/>
</dbReference>
<organism evidence="2 3">
    <name type="scientific">Oceanobacillus caeni</name>
    <dbReference type="NCBI Taxonomy" id="405946"/>
    <lineage>
        <taxon>Bacteria</taxon>
        <taxon>Bacillati</taxon>
        <taxon>Bacillota</taxon>
        <taxon>Bacilli</taxon>
        <taxon>Bacillales</taxon>
        <taxon>Bacillaceae</taxon>
        <taxon>Oceanobacillus</taxon>
    </lineage>
</organism>
<feature type="transmembrane region" description="Helical" evidence="1">
    <location>
        <begin position="85"/>
        <end position="109"/>
    </location>
</feature>
<name>A0ABR5MFY4_9BACI</name>
<sequence>MKALIKYTFHDYLRSHKYFPPISTFIILIFVYYSYTQNPVIDSYAISALIVYIISAWLCMSVLSLDSPVQRQVMILHLGGRNRYYLSKLIAVWIISLILILYAFIYPIIFGMFEEPVTLKIGLVSIMNLVFLSILGISVASLFSKVITESAVNSYGGLSLAIVISLAALGIYDALPLYLKNITWIIPPAANTQPILFNWNGESILDLPLFPFLWIIIYSLLLLLLFLTLAKRFQK</sequence>
<proteinExistence type="predicted"/>
<evidence type="ECO:0000313" key="3">
    <source>
        <dbReference type="Proteomes" id="UP000037854"/>
    </source>
</evidence>
<evidence type="ECO:0000256" key="1">
    <source>
        <dbReference type="SAM" id="Phobius"/>
    </source>
</evidence>
<evidence type="ECO:0008006" key="4">
    <source>
        <dbReference type="Google" id="ProtNLM"/>
    </source>
</evidence>
<keyword evidence="1" id="KW-1133">Transmembrane helix</keyword>
<feature type="transmembrane region" description="Helical" evidence="1">
    <location>
        <begin position="209"/>
        <end position="230"/>
    </location>
</feature>
<feature type="transmembrane region" description="Helical" evidence="1">
    <location>
        <begin position="41"/>
        <end position="65"/>
    </location>
</feature>
<dbReference type="Proteomes" id="UP000037854">
    <property type="component" value="Unassembled WGS sequence"/>
</dbReference>
<keyword evidence="3" id="KW-1185">Reference proteome</keyword>
<protein>
    <recommendedName>
        <fullName evidence="4">ABC transporter permease</fullName>
    </recommendedName>
</protein>
<feature type="transmembrane region" description="Helical" evidence="1">
    <location>
        <begin position="155"/>
        <end position="175"/>
    </location>
</feature>
<reference evidence="2 3" key="1">
    <citation type="submission" date="2015-07" db="EMBL/GenBank/DDBJ databases">
        <title>High-quality draft genome sequence of Oceanobacillus caeni HM6, a bacillus isolated from a human feces.</title>
        <authorList>
            <person name="Kumar J."/>
            <person name="Verma M.K."/>
            <person name="Pandey R."/>
            <person name="Bhambi M."/>
            <person name="Chauhan N."/>
        </authorList>
    </citation>
    <scope>NUCLEOTIDE SEQUENCE [LARGE SCALE GENOMIC DNA]</scope>
    <source>
        <strain evidence="2 3">HM6</strain>
    </source>
</reference>
<dbReference type="EMBL" id="LGTK01000080">
    <property type="protein sequence ID" value="KPH71306.1"/>
    <property type="molecule type" value="Genomic_DNA"/>
</dbReference>
<accession>A0ABR5MFY4</accession>
<feature type="transmembrane region" description="Helical" evidence="1">
    <location>
        <begin position="121"/>
        <end position="143"/>
    </location>
</feature>
<comment type="caution">
    <text evidence="2">The sequence shown here is derived from an EMBL/GenBank/DDBJ whole genome shotgun (WGS) entry which is preliminary data.</text>
</comment>
<keyword evidence="1" id="KW-0812">Transmembrane</keyword>
<keyword evidence="1" id="KW-0472">Membrane</keyword>
<evidence type="ECO:0000313" key="2">
    <source>
        <dbReference type="EMBL" id="KPH71306.1"/>
    </source>
</evidence>
<gene>
    <name evidence="2" type="ORF">AFL42_15590</name>
</gene>
<feature type="transmembrane region" description="Helical" evidence="1">
    <location>
        <begin position="18"/>
        <end position="35"/>
    </location>
</feature>